<gene>
    <name evidence="1" type="ORF">DFP86_11054</name>
</gene>
<accession>A0A4R7B0Z6</accession>
<comment type="caution">
    <text evidence="1">The sequence shown here is derived from an EMBL/GenBank/DDBJ whole genome shotgun (WGS) entry which is preliminary data.</text>
</comment>
<proteinExistence type="predicted"/>
<dbReference type="RefSeq" id="WP_133681832.1">
    <property type="nucleotide sequence ID" value="NZ_SNZP01000010.1"/>
</dbReference>
<name>A0A4R7B0Z6_9NEIS</name>
<evidence type="ECO:0000313" key="1">
    <source>
        <dbReference type="EMBL" id="TDR76628.1"/>
    </source>
</evidence>
<dbReference type="OrthoDB" id="6918191at2"/>
<organism evidence="1 2">
    <name type="scientific">Paludibacterium purpuratum</name>
    <dbReference type="NCBI Taxonomy" id="1144873"/>
    <lineage>
        <taxon>Bacteria</taxon>
        <taxon>Pseudomonadati</taxon>
        <taxon>Pseudomonadota</taxon>
        <taxon>Betaproteobacteria</taxon>
        <taxon>Neisseriales</taxon>
        <taxon>Chromobacteriaceae</taxon>
        <taxon>Paludibacterium</taxon>
    </lineage>
</organism>
<sequence>MDQSLKDQLSAIQVGTYLMLHGKFNDYTINPTIEQGKLKSIDWANGTLVLYSVTYDLDTTVQLDRISYIDDSRTGSGALGPAQAPDLRQVGNDWYRGDTKIE</sequence>
<keyword evidence="2" id="KW-1185">Reference proteome</keyword>
<dbReference type="Proteomes" id="UP000295611">
    <property type="component" value="Unassembled WGS sequence"/>
</dbReference>
<dbReference type="EMBL" id="SNZP01000010">
    <property type="protein sequence ID" value="TDR76628.1"/>
    <property type="molecule type" value="Genomic_DNA"/>
</dbReference>
<protein>
    <submittedName>
        <fullName evidence="1">Uncharacterized protein</fullName>
    </submittedName>
</protein>
<evidence type="ECO:0000313" key="2">
    <source>
        <dbReference type="Proteomes" id="UP000295611"/>
    </source>
</evidence>
<reference evidence="1 2" key="1">
    <citation type="submission" date="2019-03" db="EMBL/GenBank/DDBJ databases">
        <title>Genomic Encyclopedia of Type Strains, Phase III (KMG-III): the genomes of soil and plant-associated and newly described type strains.</title>
        <authorList>
            <person name="Whitman W."/>
        </authorList>
    </citation>
    <scope>NUCLEOTIDE SEQUENCE [LARGE SCALE GENOMIC DNA]</scope>
    <source>
        <strain evidence="1 2">CECT 8976</strain>
    </source>
</reference>
<dbReference type="AlphaFoldDB" id="A0A4R7B0Z6"/>